<sequence length="218" mass="24558">MKKIVRVAVVDDHPLMARATGQLLENIDSLELVGIAEDGKSCLELVERERPEVVFLDYQLPDCTGTQLIQELKTRHPQIRIVVFSGVDISDMLLTFLGLGVSGVISKETDETTLRAMIVCILNHQIVLPRSLLTKLKLPVPDVTQEVELTENEVIIMSMVVKGATHEQIAERIHASKRSVDNYLKRIYDKYGVQTRIQAVERFIRSQYYVADAAGKED</sequence>
<proteinExistence type="predicted"/>
<dbReference type="EMBL" id="JBHTGQ010000018">
    <property type="protein sequence ID" value="MFC7749852.1"/>
    <property type="molecule type" value="Genomic_DNA"/>
</dbReference>
<dbReference type="InterPro" id="IPR016032">
    <property type="entry name" value="Sig_transdc_resp-reg_C-effctor"/>
</dbReference>
<comment type="caution">
    <text evidence="9">The sequence shown here is derived from an EMBL/GenBank/DDBJ whole genome shotgun (WGS) entry which is preliminary data.</text>
</comment>
<keyword evidence="5" id="KW-0804">Transcription</keyword>
<evidence type="ECO:0000256" key="4">
    <source>
        <dbReference type="ARBA" id="ARBA00023125"/>
    </source>
</evidence>
<dbReference type="Pfam" id="PF00072">
    <property type="entry name" value="Response_reg"/>
    <property type="match status" value="1"/>
</dbReference>
<evidence type="ECO:0000259" key="8">
    <source>
        <dbReference type="PROSITE" id="PS50110"/>
    </source>
</evidence>
<evidence type="ECO:0000313" key="10">
    <source>
        <dbReference type="Proteomes" id="UP001596528"/>
    </source>
</evidence>
<dbReference type="InterPro" id="IPR036388">
    <property type="entry name" value="WH-like_DNA-bd_sf"/>
</dbReference>
<evidence type="ECO:0000256" key="5">
    <source>
        <dbReference type="ARBA" id="ARBA00023163"/>
    </source>
</evidence>
<dbReference type="CDD" id="cd06170">
    <property type="entry name" value="LuxR_C_like"/>
    <property type="match status" value="1"/>
</dbReference>
<dbReference type="Gene3D" id="3.40.50.2300">
    <property type="match status" value="1"/>
</dbReference>
<feature type="modified residue" description="4-aspartylphosphate" evidence="6">
    <location>
        <position position="57"/>
    </location>
</feature>
<evidence type="ECO:0000256" key="6">
    <source>
        <dbReference type="PROSITE-ProRule" id="PRU00169"/>
    </source>
</evidence>
<feature type="domain" description="Response regulatory" evidence="8">
    <location>
        <begin position="6"/>
        <end position="122"/>
    </location>
</feature>
<dbReference type="PROSITE" id="PS50043">
    <property type="entry name" value="HTH_LUXR_2"/>
    <property type="match status" value="1"/>
</dbReference>
<organism evidence="9 10">
    <name type="scientific">Paenibacillus thermoaerophilus</name>
    <dbReference type="NCBI Taxonomy" id="1215385"/>
    <lineage>
        <taxon>Bacteria</taxon>
        <taxon>Bacillati</taxon>
        <taxon>Bacillota</taxon>
        <taxon>Bacilli</taxon>
        <taxon>Bacillales</taxon>
        <taxon>Paenibacillaceae</taxon>
        <taxon>Paenibacillus</taxon>
    </lineage>
</organism>
<dbReference type="InterPro" id="IPR039420">
    <property type="entry name" value="WalR-like"/>
</dbReference>
<dbReference type="RefSeq" id="WP_138788152.1">
    <property type="nucleotide sequence ID" value="NZ_JBHTGQ010000018.1"/>
</dbReference>
<dbReference type="Pfam" id="PF00196">
    <property type="entry name" value="GerE"/>
    <property type="match status" value="1"/>
</dbReference>
<dbReference type="InterPro" id="IPR058245">
    <property type="entry name" value="NreC/VraR/RcsB-like_REC"/>
</dbReference>
<dbReference type="InterPro" id="IPR000792">
    <property type="entry name" value="Tscrpt_reg_LuxR_C"/>
</dbReference>
<name>A0ABW2V5I4_9BACL</name>
<dbReference type="SMART" id="SM00421">
    <property type="entry name" value="HTH_LUXR"/>
    <property type="match status" value="1"/>
</dbReference>
<keyword evidence="4" id="KW-0238">DNA-binding</keyword>
<evidence type="ECO:0000256" key="1">
    <source>
        <dbReference type="ARBA" id="ARBA00022553"/>
    </source>
</evidence>
<dbReference type="InterPro" id="IPR001789">
    <property type="entry name" value="Sig_transdc_resp-reg_receiver"/>
</dbReference>
<accession>A0ABW2V5I4</accession>
<protein>
    <submittedName>
        <fullName evidence="9">Response regulator</fullName>
    </submittedName>
</protein>
<evidence type="ECO:0000256" key="2">
    <source>
        <dbReference type="ARBA" id="ARBA00023012"/>
    </source>
</evidence>
<dbReference type="Gene3D" id="1.10.10.10">
    <property type="entry name" value="Winged helix-like DNA-binding domain superfamily/Winged helix DNA-binding domain"/>
    <property type="match status" value="1"/>
</dbReference>
<dbReference type="PANTHER" id="PTHR43214">
    <property type="entry name" value="TWO-COMPONENT RESPONSE REGULATOR"/>
    <property type="match status" value="1"/>
</dbReference>
<dbReference type="CDD" id="cd17535">
    <property type="entry name" value="REC_NarL-like"/>
    <property type="match status" value="1"/>
</dbReference>
<keyword evidence="10" id="KW-1185">Reference proteome</keyword>
<dbReference type="SMART" id="SM00448">
    <property type="entry name" value="REC"/>
    <property type="match status" value="1"/>
</dbReference>
<feature type="domain" description="HTH luxR-type" evidence="7">
    <location>
        <begin position="142"/>
        <end position="207"/>
    </location>
</feature>
<dbReference type="PROSITE" id="PS50110">
    <property type="entry name" value="RESPONSE_REGULATORY"/>
    <property type="match status" value="1"/>
</dbReference>
<dbReference type="InterPro" id="IPR011006">
    <property type="entry name" value="CheY-like_superfamily"/>
</dbReference>
<dbReference type="PANTHER" id="PTHR43214:SF43">
    <property type="entry name" value="TWO-COMPONENT RESPONSE REGULATOR"/>
    <property type="match status" value="1"/>
</dbReference>
<evidence type="ECO:0000259" key="7">
    <source>
        <dbReference type="PROSITE" id="PS50043"/>
    </source>
</evidence>
<keyword evidence="1 6" id="KW-0597">Phosphoprotein</keyword>
<evidence type="ECO:0000313" key="9">
    <source>
        <dbReference type="EMBL" id="MFC7749852.1"/>
    </source>
</evidence>
<gene>
    <name evidence="9" type="ORF">ACFQWB_07855</name>
</gene>
<dbReference type="Proteomes" id="UP001596528">
    <property type="component" value="Unassembled WGS sequence"/>
</dbReference>
<keyword evidence="3" id="KW-0805">Transcription regulation</keyword>
<reference evidence="10" key="1">
    <citation type="journal article" date="2019" name="Int. J. Syst. Evol. Microbiol.">
        <title>The Global Catalogue of Microorganisms (GCM) 10K type strain sequencing project: providing services to taxonomists for standard genome sequencing and annotation.</title>
        <authorList>
            <consortium name="The Broad Institute Genomics Platform"/>
            <consortium name="The Broad Institute Genome Sequencing Center for Infectious Disease"/>
            <person name="Wu L."/>
            <person name="Ma J."/>
        </authorList>
    </citation>
    <scope>NUCLEOTIDE SEQUENCE [LARGE SCALE GENOMIC DNA]</scope>
    <source>
        <strain evidence="10">JCM 18657</strain>
    </source>
</reference>
<keyword evidence="2" id="KW-0902">Two-component regulatory system</keyword>
<dbReference type="PRINTS" id="PR00038">
    <property type="entry name" value="HTHLUXR"/>
</dbReference>
<dbReference type="SUPFAM" id="SSF52172">
    <property type="entry name" value="CheY-like"/>
    <property type="match status" value="1"/>
</dbReference>
<dbReference type="SUPFAM" id="SSF46894">
    <property type="entry name" value="C-terminal effector domain of the bipartite response regulators"/>
    <property type="match status" value="1"/>
</dbReference>
<evidence type="ECO:0000256" key="3">
    <source>
        <dbReference type="ARBA" id="ARBA00023015"/>
    </source>
</evidence>